<comment type="function">
    <text evidence="8">Component of the sequence-specific heterotrimeric transcription factor (NF-Y) which specifically recognizes a 5'-CCAAT-3' box motif found in the promoters of its target genes.</text>
</comment>
<gene>
    <name evidence="10" type="ORF">EZV62_003351</name>
</gene>
<reference evidence="11" key="1">
    <citation type="journal article" date="2019" name="Gigascience">
        <title>De novo genome assembly of the endangered Acer yangbiense, a plant species with extremely small populations endemic to Yunnan Province, China.</title>
        <authorList>
            <person name="Yang J."/>
            <person name="Wariss H.M."/>
            <person name="Tao L."/>
            <person name="Zhang R."/>
            <person name="Yun Q."/>
            <person name="Hollingsworth P."/>
            <person name="Dao Z."/>
            <person name="Luo G."/>
            <person name="Guo H."/>
            <person name="Ma Y."/>
            <person name="Sun W."/>
        </authorList>
    </citation>
    <scope>NUCLEOTIDE SEQUENCE [LARGE SCALE GENOMIC DNA]</scope>
    <source>
        <strain evidence="11">cv. Malutang</strain>
    </source>
</reference>
<dbReference type="PRINTS" id="PR00616">
    <property type="entry name" value="CCAATSUBUNTB"/>
</dbReference>
<feature type="compositionally biased region" description="Low complexity" evidence="9">
    <location>
        <begin position="68"/>
        <end position="83"/>
    </location>
</feature>
<keyword evidence="3 8" id="KW-0238">DNA-binding</keyword>
<dbReference type="PROSITE" id="PS51152">
    <property type="entry name" value="NFYA_HAP2_2"/>
    <property type="match status" value="1"/>
</dbReference>
<evidence type="ECO:0000256" key="4">
    <source>
        <dbReference type="ARBA" id="ARBA00023159"/>
    </source>
</evidence>
<evidence type="ECO:0000313" key="11">
    <source>
        <dbReference type="Proteomes" id="UP000323000"/>
    </source>
</evidence>
<evidence type="ECO:0000256" key="2">
    <source>
        <dbReference type="ARBA" id="ARBA00023015"/>
    </source>
</evidence>
<feature type="compositionally biased region" description="Polar residues" evidence="9">
    <location>
        <begin position="98"/>
        <end position="109"/>
    </location>
</feature>
<protein>
    <recommendedName>
        <fullName evidence="8">Nuclear transcription factor Y subunit</fullName>
    </recommendedName>
</protein>
<comment type="subcellular location">
    <subcellularLocation>
        <location evidence="1 8">Nucleus</location>
    </subcellularLocation>
</comment>
<dbReference type="GO" id="GO:0003677">
    <property type="term" value="F:DNA binding"/>
    <property type="evidence" value="ECO:0007669"/>
    <property type="project" value="UniProtKB-KW"/>
</dbReference>
<comment type="caution">
    <text evidence="10">The sequence shown here is derived from an EMBL/GenBank/DDBJ whole genome shotgun (WGS) entry which is preliminary data.</text>
</comment>
<dbReference type="InterPro" id="IPR001289">
    <property type="entry name" value="NFYA"/>
</dbReference>
<organism evidence="10 11">
    <name type="scientific">Acer yangbiense</name>
    <dbReference type="NCBI Taxonomy" id="1000413"/>
    <lineage>
        <taxon>Eukaryota</taxon>
        <taxon>Viridiplantae</taxon>
        <taxon>Streptophyta</taxon>
        <taxon>Embryophyta</taxon>
        <taxon>Tracheophyta</taxon>
        <taxon>Spermatophyta</taxon>
        <taxon>Magnoliopsida</taxon>
        <taxon>eudicotyledons</taxon>
        <taxon>Gunneridae</taxon>
        <taxon>Pentapetalae</taxon>
        <taxon>rosids</taxon>
        <taxon>malvids</taxon>
        <taxon>Sapindales</taxon>
        <taxon>Sapindaceae</taxon>
        <taxon>Hippocastanoideae</taxon>
        <taxon>Acereae</taxon>
        <taxon>Acer</taxon>
    </lineage>
</organism>
<dbReference type="PANTHER" id="PTHR12632">
    <property type="entry name" value="TRANSCRIPTION FACTOR NF-Y ALPHA-RELATED"/>
    <property type="match status" value="1"/>
</dbReference>
<accession>A0A5C7IIS2</accession>
<keyword evidence="11" id="KW-1185">Reference proteome</keyword>
<dbReference type="SMART" id="SM00521">
    <property type="entry name" value="CBF"/>
    <property type="match status" value="1"/>
</dbReference>
<dbReference type="Gene3D" id="6.10.250.2430">
    <property type="match status" value="1"/>
</dbReference>
<dbReference type="Proteomes" id="UP000323000">
    <property type="component" value="Chromosome 2"/>
</dbReference>
<evidence type="ECO:0000256" key="5">
    <source>
        <dbReference type="ARBA" id="ARBA00023163"/>
    </source>
</evidence>
<evidence type="ECO:0000256" key="3">
    <source>
        <dbReference type="ARBA" id="ARBA00023125"/>
    </source>
</evidence>
<feature type="compositionally biased region" description="Polar residues" evidence="9">
    <location>
        <begin position="254"/>
        <end position="263"/>
    </location>
</feature>
<evidence type="ECO:0000256" key="9">
    <source>
        <dbReference type="SAM" id="MobiDB-lite"/>
    </source>
</evidence>
<keyword evidence="4" id="KW-0010">Activator</keyword>
<evidence type="ECO:0000256" key="1">
    <source>
        <dbReference type="ARBA" id="ARBA00004123"/>
    </source>
</evidence>
<keyword evidence="5 8" id="KW-0804">Transcription</keyword>
<dbReference type="GO" id="GO:0003700">
    <property type="term" value="F:DNA-binding transcription factor activity"/>
    <property type="evidence" value="ECO:0007669"/>
    <property type="project" value="UniProtKB-UniRule"/>
</dbReference>
<dbReference type="GO" id="GO:0016602">
    <property type="term" value="C:CCAAT-binding factor complex"/>
    <property type="evidence" value="ECO:0007669"/>
    <property type="project" value="InterPro"/>
</dbReference>
<dbReference type="OrthoDB" id="1097733at2759"/>
<dbReference type="EMBL" id="VAHF01000002">
    <property type="protein sequence ID" value="TXG68416.1"/>
    <property type="molecule type" value="Genomic_DNA"/>
</dbReference>
<proteinExistence type="inferred from homology"/>
<evidence type="ECO:0000256" key="7">
    <source>
        <dbReference type="ARBA" id="ARBA00025911"/>
    </source>
</evidence>
<feature type="region of interest" description="Disordered" evidence="9">
    <location>
        <begin position="253"/>
        <end position="283"/>
    </location>
</feature>
<dbReference type="InterPro" id="IPR018362">
    <property type="entry name" value="CCAAT-binding_factor_CS"/>
</dbReference>
<keyword evidence="2 8" id="KW-0805">Transcription regulation</keyword>
<feature type="region of interest" description="Disordered" evidence="9">
    <location>
        <begin position="68"/>
        <end position="126"/>
    </location>
</feature>
<sequence length="346" mass="37922">MTMQKFCEKDSGISSPHSTSLYDVSCPSWGSSSESCVQQSSMSETLCLKMGVPPQQFLNTKQLSFQFQDQETSSTQSSGQSCSKEARMKDSNPIGRSILSTASGFNGSTHGKPVEGHTKVASSTGPQDFVINPSHVDYNQSVAPFAIHYAEPYFGGLMTPFYGAQPMIHHPQLMGMTPGRVPLPLELTADEPIYVNAKQYRAILRRRQYRAKLEAQNKLTKGRKPYLHESRHAHAMKRARGSGGRFLNTKKLQESTVPTSNGLDRSGSADLHLTRNRSESEVQPANYKAAAASNINTASNSADIFQPPEFRFSGYPSHLGRTMQGCSAGINSGGRNLQRLLPSVER</sequence>
<comment type="similarity">
    <text evidence="8">Belongs to the NFYA/HAP2 subunit family.</text>
</comment>
<dbReference type="PROSITE" id="PS00686">
    <property type="entry name" value="NFYA_HAP2_1"/>
    <property type="match status" value="1"/>
</dbReference>
<name>A0A5C7IIS2_9ROSI</name>
<dbReference type="Pfam" id="PF02045">
    <property type="entry name" value="CBFB_NFYA"/>
    <property type="match status" value="1"/>
</dbReference>
<dbReference type="AlphaFoldDB" id="A0A5C7IIS2"/>
<evidence type="ECO:0000256" key="6">
    <source>
        <dbReference type="ARBA" id="ARBA00023242"/>
    </source>
</evidence>
<keyword evidence="6 8" id="KW-0539">Nucleus</keyword>
<evidence type="ECO:0000313" key="10">
    <source>
        <dbReference type="EMBL" id="TXG68416.1"/>
    </source>
</evidence>
<evidence type="ECO:0000256" key="8">
    <source>
        <dbReference type="RuleBase" id="RU367155"/>
    </source>
</evidence>
<comment type="subunit">
    <text evidence="7">Heterotrimeric transcription factor composed of three components, NF-YA, NF-YB and NF-YC. NF-YB and NF-YC must interact and dimerize for NF-YA association and DNA binding.</text>
</comment>